<reference evidence="1" key="1">
    <citation type="submission" date="2024-03" db="EMBL/GenBank/DDBJ databases">
        <title>Human intestinal bacterial collection.</title>
        <authorList>
            <person name="Pauvert C."/>
            <person name="Hitch T.C.A."/>
            <person name="Clavel T."/>
        </authorList>
    </citation>
    <scope>NUCLEOTIDE SEQUENCE</scope>
    <source>
        <strain evidence="1">CLA-AA-H227</strain>
    </source>
</reference>
<evidence type="ECO:0000313" key="2">
    <source>
        <dbReference type="Proteomes" id="UP001439875"/>
    </source>
</evidence>
<protein>
    <submittedName>
        <fullName evidence="1">Uncharacterized protein</fullName>
    </submittedName>
</protein>
<dbReference type="EMBL" id="JBBMEW010000014">
    <property type="protein sequence ID" value="MEQ2528014.1"/>
    <property type="molecule type" value="Genomic_DNA"/>
</dbReference>
<sequence>MVKTDIDKLLEATEDLDKDIKHLILRHIEIDWLLEKTQDW</sequence>
<proteinExistence type="predicted"/>
<organism evidence="1 2">
    <name type="scientific">Robertmurraya yapensis</name>
    <name type="common">ex Hitch et al 2024</name>
    <dbReference type="NCBI Taxonomy" id="3133160"/>
    <lineage>
        <taxon>Bacteria</taxon>
        <taxon>Bacillati</taxon>
        <taxon>Bacillota</taxon>
        <taxon>Bacilli</taxon>
        <taxon>Bacillales</taxon>
        <taxon>Bacillaceae</taxon>
        <taxon>Robertmurraya</taxon>
    </lineage>
</organism>
<evidence type="ECO:0000313" key="1">
    <source>
        <dbReference type="EMBL" id="MEQ2528014.1"/>
    </source>
</evidence>
<comment type="caution">
    <text evidence="1">The sequence shown here is derived from an EMBL/GenBank/DDBJ whole genome shotgun (WGS) entry which is preliminary data.</text>
</comment>
<keyword evidence="2" id="KW-1185">Reference proteome</keyword>
<name>A0ACC6SDD5_9BACI</name>
<dbReference type="Proteomes" id="UP001439875">
    <property type="component" value="Unassembled WGS sequence"/>
</dbReference>
<accession>A0ACC6SDD5</accession>
<gene>
    <name evidence="1" type="ORF">WMO40_15020</name>
</gene>